<dbReference type="Gene3D" id="2.40.50.1020">
    <property type="entry name" value="LytTr DNA-binding domain"/>
    <property type="match status" value="1"/>
</dbReference>
<keyword evidence="1" id="KW-0902">Two-component regulatory system</keyword>
<organism evidence="4 5">
    <name type="scientific">Stenotrophomonas indicatrix</name>
    <dbReference type="NCBI Taxonomy" id="2045451"/>
    <lineage>
        <taxon>Bacteria</taxon>
        <taxon>Pseudomonadati</taxon>
        <taxon>Pseudomonadota</taxon>
        <taxon>Gammaproteobacteria</taxon>
        <taxon>Lysobacterales</taxon>
        <taxon>Lysobacteraceae</taxon>
        <taxon>Stenotrophomonas</taxon>
    </lineage>
</organism>
<dbReference type="InterPro" id="IPR046947">
    <property type="entry name" value="LytR-like"/>
</dbReference>
<dbReference type="PANTHER" id="PTHR37299:SF1">
    <property type="entry name" value="STAGE 0 SPORULATION PROTEIN A HOMOLOG"/>
    <property type="match status" value="1"/>
</dbReference>
<keyword evidence="4" id="KW-0238">DNA-binding</keyword>
<gene>
    <name evidence="4" type="ORF">Q0S36_00305</name>
</gene>
<dbReference type="GO" id="GO:0003677">
    <property type="term" value="F:DNA binding"/>
    <property type="evidence" value="ECO:0007669"/>
    <property type="project" value="UniProtKB-KW"/>
</dbReference>
<dbReference type="EMBL" id="JAUKNN010000001">
    <property type="protein sequence ID" value="MDN8667773.1"/>
    <property type="molecule type" value="Genomic_DNA"/>
</dbReference>
<keyword evidence="2" id="KW-0812">Transmembrane</keyword>
<evidence type="ECO:0000256" key="2">
    <source>
        <dbReference type="SAM" id="Phobius"/>
    </source>
</evidence>
<keyword evidence="2" id="KW-0472">Membrane</keyword>
<dbReference type="Proteomes" id="UP001174315">
    <property type="component" value="Unassembled WGS sequence"/>
</dbReference>
<dbReference type="PIRSF" id="PIRSF031767">
    <property type="entry name" value="MHYE_LytTR"/>
    <property type="match status" value="1"/>
</dbReference>
<feature type="transmembrane region" description="Helical" evidence="2">
    <location>
        <begin position="38"/>
        <end position="55"/>
    </location>
</feature>
<dbReference type="PROSITE" id="PS50930">
    <property type="entry name" value="HTH_LYTTR"/>
    <property type="match status" value="1"/>
</dbReference>
<dbReference type="InterPro" id="IPR012379">
    <property type="entry name" value="LytTR_MHYE"/>
</dbReference>
<dbReference type="SMART" id="SM00850">
    <property type="entry name" value="LytTR"/>
    <property type="match status" value="1"/>
</dbReference>
<dbReference type="PANTHER" id="PTHR37299">
    <property type="entry name" value="TRANSCRIPTIONAL REGULATOR-RELATED"/>
    <property type="match status" value="1"/>
</dbReference>
<accession>A0ABT8Q920</accession>
<evidence type="ECO:0000256" key="1">
    <source>
        <dbReference type="ARBA" id="ARBA00023012"/>
    </source>
</evidence>
<comment type="caution">
    <text evidence="4">The sequence shown here is derived from an EMBL/GenBank/DDBJ whole genome shotgun (WGS) entry which is preliminary data.</text>
</comment>
<evidence type="ECO:0000259" key="3">
    <source>
        <dbReference type="PROSITE" id="PS50930"/>
    </source>
</evidence>
<keyword evidence="5" id="KW-1185">Reference proteome</keyword>
<feature type="transmembrane region" description="Helical" evidence="2">
    <location>
        <begin position="71"/>
        <end position="90"/>
    </location>
</feature>
<evidence type="ECO:0000313" key="4">
    <source>
        <dbReference type="EMBL" id="MDN8667773.1"/>
    </source>
</evidence>
<dbReference type="RefSeq" id="WP_238379071.1">
    <property type="nucleotide sequence ID" value="NZ_CBCSJV010000002.1"/>
</dbReference>
<reference evidence="4" key="1">
    <citation type="submission" date="2023-07" db="EMBL/GenBank/DDBJ databases">
        <title>Stenotrophomonas isolates from soil.</title>
        <authorList>
            <person name="Sharma V."/>
            <person name="Zur-Pinska J."/>
            <person name="Hay A.G."/>
        </authorList>
    </citation>
    <scope>NUCLEOTIDE SEQUENCE</scope>
    <source>
        <strain evidence="4">C2</strain>
    </source>
</reference>
<evidence type="ECO:0000313" key="5">
    <source>
        <dbReference type="Proteomes" id="UP001174315"/>
    </source>
</evidence>
<dbReference type="InterPro" id="IPR007492">
    <property type="entry name" value="LytTR_DNA-bd_dom"/>
</dbReference>
<feature type="domain" description="HTH LytTR-type" evidence="3">
    <location>
        <begin position="165"/>
        <end position="269"/>
    </location>
</feature>
<protein>
    <submittedName>
        <fullName evidence="4">LytTR family DNA-binding domain-containing protein</fullName>
    </submittedName>
</protein>
<sequence>MWAGILLVVAVANAVVEVMDAQRRGDVLALWEPLVWELSSVGVILACLPMLWWGCRRWPLHIDTWKRRLPLYLLASMGWSLLHVLGMMALRKVTYLGLGTTYVDGSSWASRLLYEYLKDVRVFFSFVALEHFLSWFGRRRQGEAHLLAAPEDGPPVEPVQRPQNFLVRKLGKEFLVATEEVEYAQASGNYVNLRVRGCDYPLRMTMAALEERLDPSVFLRCHRSWLINRRHLRSIEPADGGEALLHMADGARVPCSRRQLPTLRQALGGG</sequence>
<name>A0ABT8Q920_9GAMM</name>
<dbReference type="Pfam" id="PF04397">
    <property type="entry name" value="LytTR"/>
    <property type="match status" value="1"/>
</dbReference>
<proteinExistence type="predicted"/>
<keyword evidence="2" id="KW-1133">Transmembrane helix</keyword>